<keyword evidence="1" id="KW-1133">Transmembrane helix</keyword>
<accession>A0A811KA61</accession>
<keyword evidence="1" id="KW-0812">Transmembrane</keyword>
<dbReference type="Proteomes" id="UP000614601">
    <property type="component" value="Unassembled WGS sequence"/>
</dbReference>
<gene>
    <name evidence="2" type="ORF">BOKJ2_LOCUS4781</name>
</gene>
<reference evidence="2" key="1">
    <citation type="submission" date="2020-09" db="EMBL/GenBank/DDBJ databases">
        <authorList>
            <person name="Kikuchi T."/>
        </authorList>
    </citation>
    <scope>NUCLEOTIDE SEQUENCE</scope>
    <source>
        <strain evidence="2">SH1</strain>
    </source>
</reference>
<sequence length="289" mass="33290">MDEDLNLDEITSTKSTNSTTAMPMLPNLIFKNETVKELRRLLESDSFRNLYPGDSKANDAKMVHFEIQNETVVRTDISSLKTMAKESTSIQPIRDKKMVPFEPRDSADNIYILINRKLFLLTNFQRLITVTNTSVFNTSFDLRYTVVGMSGDAKDYRYTSRPDLQRDLLYATHKDACFVGAPSGGVALMKRCTKNDIELKYDGWHETHYYSLEHLIALSNQETALNPTFTRNTYVKLVDSNAKLWFIIMSFFGGVLSLIIVGVLVPACYYVFTNKEKHRKYLYKHTKRL</sequence>
<evidence type="ECO:0000313" key="3">
    <source>
        <dbReference type="Proteomes" id="UP000614601"/>
    </source>
</evidence>
<dbReference type="Proteomes" id="UP000783686">
    <property type="component" value="Unassembled WGS sequence"/>
</dbReference>
<feature type="transmembrane region" description="Helical" evidence="1">
    <location>
        <begin position="244"/>
        <end position="272"/>
    </location>
</feature>
<evidence type="ECO:0000256" key="1">
    <source>
        <dbReference type="SAM" id="Phobius"/>
    </source>
</evidence>
<dbReference type="EMBL" id="CAJFCW020000002">
    <property type="protein sequence ID" value="CAG9098492.1"/>
    <property type="molecule type" value="Genomic_DNA"/>
</dbReference>
<name>A0A811KA61_9BILA</name>
<organism evidence="2 3">
    <name type="scientific">Bursaphelenchus okinawaensis</name>
    <dbReference type="NCBI Taxonomy" id="465554"/>
    <lineage>
        <taxon>Eukaryota</taxon>
        <taxon>Metazoa</taxon>
        <taxon>Ecdysozoa</taxon>
        <taxon>Nematoda</taxon>
        <taxon>Chromadorea</taxon>
        <taxon>Rhabditida</taxon>
        <taxon>Tylenchina</taxon>
        <taxon>Tylenchomorpha</taxon>
        <taxon>Aphelenchoidea</taxon>
        <taxon>Aphelenchoididae</taxon>
        <taxon>Bursaphelenchus</taxon>
    </lineage>
</organism>
<proteinExistence type="predicted"/>
<comment type="caution">
    <text evidence="2">The sequence shown here is derived from an EMBL/GenBank/DDBJ whole genome shotgun (WGS) entry which is preliminary data.</text>
</comment>
<dbReference type="EMBL" id="CAJFDH010000002">
    <property type="protein sequence ID" value="CAD5212980.1"/>
    <property type="molecule type" value="Genomic_DNA"/>
</dbReference>
<keyword evidence="1" id="KW-0472">Membrane</keyword>
<protein>
    <submittedName>
        <fullName evidence="2">Uncharacterized protein</fullName>
    </submittedName>
</protein>
<dbReference type="AlphaFoldDB" id="A0A811KA61"/>
<keyword evidence="3" id="KW-1185">Reference proteome</keyword>
<evidence type="ECO:0000313" key="2">
    <source>
        <dbReference type="EMBL" id="CAD5212980.1"/>
    </source>
</evidence>